<organism evidence="1">
    <name type="scientific">Flavobacterium capsici</name>
    <dbReference type="NCBI Taxonomy" id="3075618"/>
    <lineage>
        <taxon>Bacteria</taxon>
        <taxon>Pseudomonadati</taxon>
        <taxon>Bacteroidota</taxon>
        <taxon>Flavobacteriia</taxon>
        <taxon>Flavobacteriales</taxon>
        <taxon>Flavobacteriaceae</taxon>
        <taxon>Flavobacterium</taxon>
    </lineage>
</organism>
<keyword evidence="3" id="KW-1185">Reference proteome</keyword>
<dbReference type="RefSeq" id="WP_313322120.1">
    <property type="nucleotide sequence ID" value="NZ_CP134878.1"/>
</dbReference>
<protein>
    <submittedName>
        <fullName evidence="1">Uncharacterized protein</fullName>
    </submittedName>
</protein>
<proteinExistence type="predicted"/>
<evidence type="ECO:0000313" key="2">
    <source>
        <dbReference type="EMBL" id="WNM22359.1"/>
    </source>
</evidence>
<dbReference type="KEGG" id="fcj:RN605_03110"/>
<dbReference type="AlphaFoldDB" id="A0AA96EWA4"/>
<evidence type="ECO:0000313" key="3">
    <source>
        <dbReference type="Proteomes" id="UP001304515"/>
    </source>
</evidence>
<evidence type="ECO:0000313" key="1">
    <source>
        <dbReference type="EMBL" id="WNM18308.1"/>
    </source>
</evidence>
<dbReference type="EMBL" id="CP134878">
    <property type="protein sequence ID" value="WNM18308.1"/>
    <property type="molecule type" value="Genomic_DNA"/>
</dbReference>
<sequence>MSSTSERTFGSRLQNAKTLKTYIVGFDNYQPESGENSPEDLQETITIIETLNPQVETSVYNYRQEVAERRIIFSIAPTSIKKIATPINAYYRGKFGKNSSQYLAISALVAKIRGTKLVRTSKTDQETHSTAQLSYGSILQNFKNIITDIEALGADYTPANNDIKLEKLIDIKSLAETRNEKVSQAFAIMSPKQDQRQDVYDILSSKSLHIKDLVQSQYGFDSSEYNLVKGLNI</sequence>
<dbReference type="EMBL" id="CP134890">
    <property type="protein sequence ID" value="WNM22359.1"/>
    <property type="molecule type" value="Genomic_DNA"/>
</dbReference>
<reference evidence="1 3" key="1">
    <citation type="submission" date="2023-09" db="EMBL/GenBank/DDBJ databases">
        <title>Flavobacterium sp. a novel bacteria isolate from Pepper rhizosphere.</title>
        <authorList>
            <person name="Peng Y."/>
            <person name="Lee J."/>
        </authorList>
    </citation>
    <scope>NUCLEOTIDE SEQUENCE</scope>
    <source>
        <strain evidence="1">PMR2A8</strain>
        <strain evidence="2 3">PMTSA4</strain>
    </source>
</reference>
<accession>A0AA96F1C7</accession>
<name>A0AA96EWA4_9FLAO</name>
<dbReference type="Proteomes" id="UP001304515">
    <property type="component" value="Chromosome"/>
</dbReference>
<accession>A0AA96EWA4</accession>
<gene>
    <name evidence="2" type="ORF">RN605_03110</name>
    <name evidence="1" type="ORF">RN608_09810</name>
</gene>